<dbReference type="AlphaFoldDB" id="A0ABD0XYU9"/>
<feature type="compositionally biased region" description="Basic and acidic residues" evidence="1">
    <location>
        <begin position="11"/>
        <end position="21"/>
    </location>
</feature>
<keyword evidence="3" id="KW-1185">Reference proteome</keyword>
<feature type="compositionally biased region" description="Gly residues" evidence="1">
    <location>
        <begin position="441"/>
        <end position="459"/>
    </location>
</feature>
<feature type="region of interest" description="Disordered" evidence="1">
    <location>
        <begin position="289"/>
        <end position="338"/>
    </location>
</feature>
<evidence type="ECO:0000313" key="2">
    <source>
        <dbReference type="EMBL" id="KAL1116421.1"/>
    </source>
</evidence>
<evidence type="ECO:0000256" key="1">
    <source>
        <dbReference type="SAM" id="MobiDB-lite"/>
    </source>
</evidence>
<accession>A0ABD0XYU9</accession>
<protein>
    <submittedName>
        <fullName evidence="2">Uncharacterized protein</fullName>
    </submittedName>
</protein>
<sequence>MIPHIHKLNYPHRERMKDMRRETPRLRARRWRAALTVRGGEGGVPPPACTLQHSDTQHRYVGPAHRPPRTTRPQEPSHSRKTSPVRADNTSSPMWVVHARAVVDGIVANQCKRHEGGLALRGLPTVADAARSLGGEWPSGTERVLGLTECQPVPHPPATSLPVTRRMTSYARAPTTDLPILGPQAGLEWSLAQDIDCKLNLVWYGNQENPYGLTPTSWHQQCHFRRGRNSVPLFYKNLILLLPNRDSCHQPIHTFFTLQNVVRENTGFIFGRSSSTFSINRGLGGLPLGVTKETREAPGRGDGGTPPLEAAAQGTSVRHPRRPQVDHATPSFRQPHATPTRRAGIDLARLLQDPKHSVRDERYHCTPAVHRQQCSARKVQCSGTSYIGKWRMPDSSAMSRKGSKVKYREEAMPGYGGAEPPQCEGAATGCGRLLELRQEGRGGGGGCSSARGGEGGAGGPSSPPPYRPHTRAPEPKATTDKQQNHTRPRTLPTGARSRRPPGDGPPAMGGLVGARVPGRPARGPHTAGLGGGAGEGALPSPSRPVRADLHLTARRPAASPLYTCRPPPPLTPRTTTATVFIRSCLSDSVCPAH</sequence>
<feature type="region of interest" description="Disordered" evidence="1">
    <location>
        <begin position="38"/>
        <end position="92"/>
    </location>
</feature>
<proteinExistence type="predicted"/>
<name>A0ABD0XYU9_9HEMI</name>
<reference evidence="2 3" key="1">
    <citation type="submission" date="2024-07" db="EMBL/GenBank/DDBJ databases">
        <title>Chromosome-level genome assembly of the water stick insect Ranatra chinensis (Heteroptera: Nepidae).</title>
        <authorList>
            <person name="Liu X."/>
        </authorList>
    </citation>
    <scope>NUCLEOTIDE SEQUENCE [LARGE SCALE GENOMIC DNA]</scope>
    <source>
        <strain evidence="2">Cailab_2021Rc</strain>
        <tissue evidence="2">Muscle</tissue>
    </source>
</reference>
<feature type="compositionally biased region" description="Basic and acidic residues" evidence="1">
    <location>
        <begin position="471"/>
        <end position="483"/>
    </location>
</feature>
<organism evidence="2 3">
    <name type="scientific">Ranatra chinensis</name>
    <dbReference type="NCBI Taxonomy" id="642074"/>
    <lineage>
        <taxon>Eukaryota</taxon>
        <taxon>Metazoa</taxon>
        <taxon>Ecdysozoa</taxon>
        <taxon>Arthropoda</taxon>
        <taxon>Hexapoda</taxon>
        <taxon>Insecta</taxon>
        <taxon>Pterygota</taxon>
        <taxon>Neoptera</taxon>
        <taxon>Paraneoptera</taxon>
        <taxon>Hemiptera</taxon>
        <taxon>Heteroptera</taxon>
        <taxon>Panheteroptera</taxon>
        <taxon>Nepomorpha</taxon>
        <taxon>Nepidae</taxon>
        <taxon>Ranatrinae</taxon>
        <taxon>Ranatra</taxon>
    </lineage>
</organism>
<feature type="region of interest" description="Disordered" evidence="1">
    <location>
        <begin position="1"/>
        <end position="21"/>
    </location>
</feature>
<comment type="caution">
    <text evidence="2">The sequence shown here is derived from an EMBL/GenBank/DDBJ whole genome shotgun (WGS) entry which is preliminary data.</text>
</comment>
<feature type="compositionally biased region" description="Basic residues" evidence="1">
    <location>
        <begin position="1"/>
        <end position="10"/>
    </location>
</feature>
<dbReference type="EMBL" id="JBFDAA010000017">
    <property type="protein sequence ID" value="KAL1116421.1"/>
    <property type="molecule type" value="Genomic_DNA"/>
</dbReference>
<evidence type="ECO:0000313" key="3">
    <source>
        <dbReference type="Proteomes" id="UP001558652"/>
    </source>
</evidence>
<gene>
    <name evidence="2" type="ORF">AAG570_004895</name>
</gene>
<feature type="region of interest" description="Disordered" evidence="1">
    <location>
        <begin position="440"/>
        <end position="544"/>
    </location>
</feature>
<dbReference type="Proteomes" id="UP001558652">
    <property type="component" value="Unassembled WGS sequence"/>
</dbReference>